<keyword evidence="2" id="KW-1185">Reference proteome</keyword>
<dbReference type="Proteomes" id="UP001152484">
    <property type="component" value="Unassembled WGS sequence"/>
</dbReference>
<evidence type="ECO:0000313" key="1">
    <source>
        <dbReference type="EMBL" id="CAH9104451.1"/>
    </source>
</evidence>
<evidence type="ECO:0000313" key="2">
    <source>
        <dbReference type="Proteomes" id="UP001152484"/>
    </source>
</evidence>
<reference evidence="1" key="1">
    <citation type="submission" date="2022-07" db="EMBL/GenBank/DDBJ databases">
        <authorList>
            <person name="Macas J."/>
            <person name="Novak P."/>
            <person name="Neumann P."/>
        </authorList>
    </citation>
    <scope>NUCLEOTIDE SEQUENCE</scope>
</reference>
<gene>
    <name evidence="1" type="ORF">CEURO_LOCUS16527</name>
</gene>
<protein>
    <submittedName>
        <fullName evidence="1">Uncharacterized protein</fullName>
    </submittedName>
</protein>
<dbReference type="AlphaFoldDB" id="A0A9P1EGB2"/>
<proteinExistence type="predicted"/>
<organism evidence="1 2">
    <name type="scientific">Cuscuta europaea</name>
    <name type="common">European dodder</name>
    <dbReference type="NCBI Taxonomy" id="41803"/>
    <lineage>
        <taxon>Eukaryota</taxon>
        <taxon>Viridiplantae</taxon>
        <taxon>Streptophyta</taxon>
        <taxon>Embryophyta</taxon>
        <taxon>Tracheophyta</taxon>
        <taxon>Spermatophyta</taxon>
        <taxon>Magnoliopsida</taxon>
        <taxon>eudicotyledons</taxon>
        <taxon>Gunneridae</taxon>
        <taxon>Pentapetalae</taxon>
        <taxon>asterids</taxon>
        <taxon>lamiids</taxon>
        <taxon>Solanales</taxon>
        <taxon>Convolvulaceae</taxon>
        <taxon>Cuscuteae</taxon>
        <taxon>Cuscuta</taxon>
        <taxon>Cuscuta subgen. Cuscuta</taxon>
    </lineage>
</organism>
<name>A0A9P1EGB2_CUSEU</name>
<sequence length="29" mass="3197">MLPSTWPRFFSEKGPAAFLPSPAPPPLWA</sequence>
<dbReference type="EMBL" id="CAMAPE010000046">
    <property type="protein sequence ID" value="CAH9104451.1"/>
    <property type="molecule type" value="Genomic_DNA"/>
</dbReference>
<accession>A0A9P1EGB2</accession>
<comment type="caution">
    <text evidence="1">The sequence shown here is derived from an EMBL/GenBank/DDBJ whole genome shotgun (WGS) entry which is preliminary data.</text>
</comment>